<feature type="transmembrane region" description="Helical" evidence="2">
    <location>
        <begin position="12"/>
        <end position="32"/>
    </location>
</feature>
<evidence type="ECO:0000256" key="1">
    <source>
        <dbReference type="SAM" id="MobiDB-lite"/>
    </source>
</evidence>
<evidence type="ECO:0008006" key="5">
    <source>
        <dbReference type="Google" id="ProtNLM"/>
    </source>
</evidence>
<organism evidence="3 4">
    <name type="scientific">Steroidobacter gossypii</name>
    <dbReference type="NCBI Taxonomy" id="2805490"/>
    <lineage>
        <taxon>Bacteria</taxon>
        <taxon>Pseudomonadati</taxon>
        <taxon>Pseudomonadota</taxon>
        <taxon>Gammaproteobacteria</taxon>
        <taxon>Steroidobacterales</taxon>
        <taxon>Steroidobacteraceae</taxon>
        <taxon>Steroidobacter</taxon>
    </lineage>
</organism>
<sequence length="266" mass="28525">MTVRLSIRGNALVETIVALVALLPFLGGMVLLGKQLDIKHKSFDALRYSVWERTVWSASDKSDSELGAEVLDRSFGDPRAGMLPIESLRTEGVSQNPLWRHQRQPLIPSTGAISSSVGDGESPVEAGMILMPGLAHGTGPLGAAATALQMDDLGLNRRSFASASVSATVERLLADDPAQSLIQRATGALLSDAWSPRDEGELGRRVDRITADELIETLEQPGRPIGMQALGKGEALYGEGQYGWDPQLRPRSDALPSAYVGEREAE</sequence>
<keyword evidence="4" id="KW-1185">Reference proteome</keyword>
<evidence type="ECO:0000256" key="2">
    <source>
        <dbReference type="SAM" id="Phobius"/>
    </source>
</evidence>
<dbReference type="RefSeq" id="WP_203166041.1">
    <property type="nucleotide sequence ID" value="NZ_JAEVLS010000001.1"/>
</dbReference>
<evidence type="ECO:0000313" key="4">
    <source>
        <dbReference type="Proteomes" id="UP000661077"/>
    </source>
</evidence>
<dbReference type="EMBL" id="JAEVLS010000001">
    <property type="protein sequence ID" value="MBM0104099.1"/>
    <property type="molecule type" value="Genomic_DNA"/>
</dbReference>
<keyword evidence="2" id="KW-0812">Transmembrane</keyword>
<reference evidence="3 4" key="1">
    <citation type="journal article" date="2021" name="Int. J. Syst. Evol. Microbiol.">
        <title>Steroidobacter gossypii sp. nov., isolated from soil of cotton cropping field.</title>
        <authorList>
            <person name="Huang R."/>
            <person name="Yang S."/>
            <person name="Zhen C."/>
            <person name="Liu W."/>
        </authorList>
    </citation>
    <scope>NUCLEOTIDE SEQUENCE [LARGE SCALE GENOMIC DNA]</scope>
    <source>
        <strain evidence="3 4">S1-65</strain>
    </source>
</reference>
<feature type="region of interest" description="Disordered" evidence="1">
    <location>
        <begin position="241"/>
        <end position="266"/>
    </location>
</feature>
<proteinExistence type="predicted"/>
<keyword evidence="2" id="KW-1133">Transmembrane helix</keyword>
<dbReference type="Proteomes" id="UP000661077">
    <property type="component" value="Unassembled WGS sequence"/>
</dbReference>
<protein>
    <recommendedName>
        <fullName evidence="5">Pilus assembly protein</fullName>
    </recommendedName>
</protein>
<accession>A0ABS1WT14</accession>
<name>A0ABS1WT14_9GAMM</name>
<gene>
    <name evidence="3" type="ORF">JM946_05055</name>
</gene>
<evidence type="ECO:0000313" key="3">
    <source>
        <dbReference type="EMBL" id="MBM0104099.1"/>
    </source>
</evidence>
<keyword evidence="2" id="KW-0472">Membrane</keyword>
<comment type="caution">
    <text evidence="3">The sequence shown here is derived from an EMBL/GenBank/DDBJ whole genome shotgun (WGS) entry which is preliminary data.</text>
</comment>